<dbReference type="EMBL" id="MU276495">
    <property type="protein sequence ID" value="KAI0038463.1"/>
    <property type="molecule type" value="Genomic_DNA"/>
</dbReference>
<reference evidence="1" key="2">
    <citation type="journal article" date="2022" name="New Phytol.">
        <title>Evolutionary transition to the ectomycorrhizal habit in the genomes of a hyperdiverse lineage of mushroom-forming fungi.</title>
        <authorList>
            <person name="Looney B."/>
            <person name="Miyauchi S."/>
            <person name="Morin E."/>
            <person name="Drula E."/>
            <person name="Courty P.E."/>
            <person name="Kohler A."/>
            <person name="Kuo A."/>
            <person name="LaButti K."/>
            <person name="Pangilinan J."/>
            <person name="Lipzen A."/>
            <person name="Riley R."/>
            <person name="Andreopoulos W."/>
            <person name="He G."/>
            <person name="Johnson J."/>
            <person name="Nolan M."/>
            <person name="Tritt A."/>
            <person name="Barry K.W."/>
            <person name="Grigoriev I.V."/>
            <person name="Nagy L.G."/>
            <person name="Hibbett D."/>
            <person name="Henrissat B."/>
            <person name="Matheny P.B."/>
            <person name="Labbe J."/>
            <person name="Martin F.M."/>
        </authorList>
    </citation>
    <scope>NUCLEOTIDE SEQUENCE</scope>
    <source>
        <strain evidence="1">FP105234-sp</strain>
    </source>
</reference>
<name>A0ACB8R397_9AGAM</name>
<reference evidence="1" key="1">
    <citation type="submission" date="2021-02" db="EMBL/GenBank/DDBJ databases">
        <authorList>
            <consortium name="DOE Joint Genome Institute"/>
            <person name="Ahrendt S."/>
            <person name="Looney B.P."/>
            <person name="Miyauchi S."/>
            <person name="Morin E."/>
            <person name="Drula E."/>
            <person name="Courty P.E."/>
            <person name="Chicoki N."/>
            <person name="Fauchery L."/>
            <person name="Kohler A."/>
            <person name="Kuo A."/>
            <person name="Labutti K."/>
            <person name="Pangilinan J."/>
            <person name="Lipzen A."/>
            <person name="Riley R."/>
            <person name="Andreopoulos W."/>
            <person name="He G."/>
            <person name="Johnson J."/>
            <person name="Barry K.W."/>
            <person name="Grigoriev I.V."/>
            <person name="Nagy L."/>
            <person name="Hibbett D."/>
            <person name="Henrissat B."/>
            <person name="Matheny P.B."/>
            <person name="Labbe J."/>
            <person name="Martin F."/>
        </authorList>
    </citation>
    <scope>NUCLEOTIDE SEQUENCE</scope>
    <source>
        <strain evidence="1">FP105234-sp</strain>
    </source>
</reference>
<protein>
    <submittedName>
        <fullName evidence="1">Uncharacterized protein</fullName>
    </submittedName>
</protein>
<sequence length="1219" mass="135658">MKTSTVLRLPSSPDSPPDRPSTPIPASKRRRTTVTEVIDIDTESPSPCPASKRATEVIDLDTESPSPAPASKRATEVIDVDAESPPRAKRSAGKKPHLRLPLSPVPLNTASPPRRLFRRSSPPPLASSSRTPAPSSPRRRLFTRPSPPPLASSSTAAPQVPRKQLFRGHASAPTARKKATRARGRDVDHELDVAYSTPEAMKDATKSFDKIHLRPLCRGTLRYLGYARKLWIRWFARALGSLEKAEATLEPDAPLPSLDLVKHFFHFVATKGRSGLNMAGKTGWTNRTLHNFITSTWSMRKRAGTQDATPKQREQVQNAFAEWVKVDKAIVTDRLPKRSIRETDFTELMATLLSPAINYTNLTRVQVIAFCALLYQQGSRPGCISGRAGDYPSDQFLKWGHLHFVIAGWQKGLGLAIQAFITFHYMKNMRHDAGNFVQTSMRTLERDRIHLDGLLPLLALAVADDIFEDDVIELMKDRSKLPADIPYLLKIKESALDKPVFKSTQLGAKNGQPWSYNGIQFALKKVTDYMGWEHCTLRSFRYAFAGRMLGVIPDDHLKYLMGHKIGTQLAKDRYQVPDRPIDVSAACFGEEQSLDVSDWHSSVAFGRTKPANAAAFTIDELKEDAAITRLLAGANAAEVHVLEKFGKKTVEMTDADDEMDADPLVTAAKDAWAALIERYTELATSVTCSVLPEKIASAILPASAPKRAPRKTFFHTVADRAAAPSVDAAPPSVPPPPPPPPKSSSSIHTPATTFDAVLDGDFVQVVMESFVQGAHPLLPLIDTSLDNPRLAVFLRFCALLRADRQLTAGQCPLCLGNELLSSKIRDKRHNNLGEHVWGCEERNNPFCWQCSVCATLVPSVYNFSREALDALDPDEKAELEDALETHQSRCYRDLLAMTGISEHDASARSQCILDDDDHGNVVEVPRARKKSYYTPKIVKNVQANFDYGDAHSLSVQSRIANKAFRRLYCPVCLFDETKWWSTRLKCYMNASYLYHHIRTHWCLGTKWGLKWKVGHDFKCGRPGCAQRDDMLELWEMISHLHIAHGYNLVECNRTHEHLDDCAEGCNNAHHEDGCFILREEDLHYLLDVAAETDSPPPGAYVLDFRKTVSKPKQTKAGLPSIPEEGEEENPPAPESAPADPAADPDEARLSLCVDAFLAKHPKFKKCGDITQTLLDADIDCAMILEYDADRLRGVVPTFTVGAADKFKKFSVQWLQEHPE</sequence>
<gene>
    <name evidence="1" type="ORF">FA95DRAFT_1684629</name>
</gene>
<organism evidence="1 2">
    <name type="scientific">Auriscalpium vulgare</name>
    <dbReference type="NCBI Taxonomy" id="40419"/>
    <lineage>
        <taxon>Eukaryota</taxon>
        <taxon>Fungi</taxon>
        <taxon>Dikarya</taxon>
        <taxon>Basidiomycota</taxon>
        <taxon>Agaricomycotina</taxon>
        <taxon>Agaricomycetes</taxon>
        <taxon>Russulales</taxon>
        <taxon>Auriscalpiaceae</taxon>
        <taxon>Auriscalpium</taxon>
    </lineage>
</organism>
<evidence type="ECO:0000313" key="2">
    <source>
        <dbReference type="Proteomes" id="UP000814033"/>
    </source>
</evidence>
<evidence type="ECO:0000313" key="1">
    <source>
        <dbReference type="EMBL" id="KAI0038463.1"/>
    </source>
</evidence>
<dbReference type="Proteomes" id="UP000814033">
    <property type="component" value="Unassembled WGS sequence"/>
</dbReference>
<comment type="caution">
    <text evidence="1">The sequence shown here is derived from an EMBL/GenBank/DDBJ whole genome shotgun (WGS) entry which is preliminary data.</text>
</comment>
<keyword evidence="2" id="KW-1185">Reference proteome</keyword>
<accession>A0ACB8R397</accession>
<proteinExistence type="predicted"/>